<dbReference type="EMBL" id="JBHSGV010000002">
    <property type="protein sequence ID" value="MFC4747062.1"/>
    <property type="molecule type" value="Genomic_DNA"/>
</dbReference>
<sequence length="69" mass="7463">MQTSKYTKIAVVVLVLLFLILSVVSCSTHTHTHTYTPAPSGKKIPPGQAKKMNGDKSAKAYAPGQQKKH</sequence>
<evidence type="ECO:0008006" key="4">
    <source>
        <dbReference type="Google" id="ProtNLM"/>
    </source>
</evidence>
<reference evidence="3" key="1">
    <citation type="journal article" date="2019" name="Int. J. Syst. Evol. Microbiol.">
        <title>The Global Catalogue of Microorganisms (GCM) 10K type strain sequencing project: providing services to taxonomists for standard genome sequencing and annotation.</title>
        <authorList>
            <consortium name="The Broad Institute Genomics Platform"/>
            <consortium name="The Broad Institute Genome Sequencing Center for Infectious Disease"/>
            <person name="Wu L."/>
            <person name="Ma J."/>
        </authorList>
    </citation>
    <scope>NUCLEOTIDE SEQUENCE [LARGE SCALE GENOMIC DNA]</scope>
    <source>
        <strain evidence="3">WYCCWR 13023</strain>
    </source>
</reference>
<evidence type="ECO:0000313" key="3">
    <source>
        <dbReference type="Proteomes" id="UP001595935"/>
    </source>
</evidence>
<dbReference type="PROSITE" id="PS51257">
    <property type="entry name" value="PROKAR_LIPOPROTEIN"/>
    <property type="match status" value="1"/>
</dbReference>
<gene>
    <name evidence="2" type="ORF">ACFO5S_06380</name>
</gene>
<evidence type="ECO:0000256" key="1">
    <source>
        <dbReference type="SAM" id="MobiDB-lite"/>
    </source>
</evidence>
<dbReference type="RefSeq" id="WP_213255670.1">
    <property type="nucleotide sequence ID" value="NZ_JAGYWA010000002.1"/>
</dbReference>
<dbReference type="Proteomes" id="UP001595935">
    <property type="component" value="Unassembled WGS sequence"/>
</dbReference>
<accession>A0ABV9PC58</accession>
<organism evidence="2 3">
    <name type="scientific">Flavobacterium branchiicola</name>
    <dbReference type="NCBI Taxonomy" id="1114875"/>
    <lineage>
        <taxon>Bacteria</taxon>
        <taxon>Pseudomonadati</taxon>
        <taxon>Bacteroidota</taxon>
        <taxon>Flavobacteriia</taxon>
        <taxon>Flavobacteriales</taxon>
        <taxon>Flavobacteriaceae</taxon>
        <taxon>Flavobacterium</taxon>
    </lineage>
</organism>
<evidence type="ECO:0000313" key="2">
    <source>
        <dbReference type="EMBL" id="MFC4747062.1"/>
    </source>
</evidence>
<keyword evidence="3" id="KW-1185">Reference proteome</keyword>
<feature type="region of interest" description="Disordered" evidence="1">
    <location>
        <begin position="30"/>
        <end position="69"/>
    </location>
</feature>
<comment type="caution">
    <text evidence="2">The sequence shown here is derived from an EMBL/GenBank/DDBJ whole genome shotgun (WGS) entry which is preliminary data.</text>
</comment>
<proteinExistence type="predicted"/>
<name>A0ABV9PC58_9FLAO</name>
<protein>
    <recommendedName>
        <fullName evidence="4">Quinol oxidase subunit 4</fullName>
    </recommendedName>
</protein>